<feature type="domain" description="HTH cro/C1-type" evidence="4">
    <location>
        <begin position="35"/>
        <end position="82"/>
    </location>
</feature>
<dbReference type="Pfam" id="PF00400">
    <property type="entry name" value="WD40"/>
    <property type="match status" value="9"/>
</dbReference>
<dbReference type="PROSITE" id="PS50943">
    <property type="entry name" value="HTH_CROC1"/>
    <property type="match status" value="1"/>
</dbReference>
<evidence type="ECO:0000256" key="1">
    <source>
        <dbReference type="ARBA" id="ARBA00022574"/>
    </source>
</evidence>
<comment type="caution">
    <text evidence="5">The sequence shown here is derived from an EMBL/GenBank/DDBJ whole genome shotgun (WGS) entry which is preliminary data.</text>
</comment>
<dbReference type="InterPro" id="IPR036322">
    <property type="entry name" value="WD40_repeat_dom_sf"/>
</dbReference>
<dbReference type="Proteomes" id="UP000473574">
    <property type="component" value="Unassembled WGS sequence"/>
</dbReference>
<keyword evidence="1 3" id="KW-0853">WD repeat</keyword>
<gene>
    <name evidence="5" type="ORF">D0962_16405</name>
</gene>
<dbReference type="SUPFAM" id="SSF52540">
    <property type="entry name" value="P-loop containing nucleoside triphosphate hydrolases"/>
    <property type="match status" value="1"/>
</dbReference>
<feature type="repeat" description="WD" evidence="3">
    <location>
        <begin position="807"/>
        <end position="848"/>
    </location>
</feature>
<protein>
    <submittedName>
        <fullName evidence="5">NACHT domain-containing protein</fullName>
    </submittedName>
</protein>
<evidence type="ECO:0000259" key="4">
    <source>
        <dbReference type="PROSITE" id="PS50943"/>
    </source>
</evidence>
<proteinExistence type="predicted"/>
<feature type="repeat" description="WD" evidence="3">
    <location>
        <begin position="891"/>
        <end position="932"/>
    </location>
</feature>
<dbReference type="InterPro" id="IPR001680">
    <property type="entry name" value="WD40_rpt"/>
</dbReference>
<reference evidence="5 6" key="1">
    <citation type="journal article" date="2020" name="Microb. Ecol.">
        <title>Ecogenomics of the Marine Benthic Filamentous Cyanobacterium Adonisia.</title>
        <authorList>
            <person name="Walter J.M."/>
            <person name="Coutinho F.H."/>
            <person name="Leomil L."/>
            <person name="Hargreaves P.I."/>
            <person name="Campeao M.E."/>
            <person name="Vieira V.V."/>
            <person name="Silva B.S."/>
            <person name="Fistarol G.O."/>
            <person name="Salomon P.S."/>
            <person name="Sawabe T."/>
            <person name="Mino S."/>
            <person name="Hosokawa M."/>
            <person name="Miyashita H."/>
            <person name="Maruyama F."/>
            <person name="van Verk M.C."/>
            <person name="Dutilh B.E."/>
            <person name="Thompson C.C."/>
            <person name="Thompson F.L."/>
        </authorList>
    </citation>
    <scope>NUCLEOTIDE SEQUENCE [LARGE SCALE GENOMIC DNA]</scope>
    <source>
        <strain evidence="5 6">CCMR0082</strain>
    </source>
</reference>
<dbReference type="CDD" id="cd00200">
    <property type="entry name" value="WD40"/>
    <property type="match status" value="2"/>
</dbReference>
<evidence type="ECO:0000313" key="5">
    <source>
        <dbReference type="EMBL" id="NEZ64353.1"/>
    </source>
</evidence>
<feature type="repeat" description="WD" evidence="3">
    <location>
        <begin position="598"/>
        <end position="639"/>
    </location>
</feature>
<organism evidence="5 6">
    <name type="scientific">Adonisia turfae CCMR0082</name>
    <dbReference type="NCBI Taxonomy" id="2304604"/>
    <lineage>
        <taxon>Bacteria</taxon>
        <taxon>Bacillati</taxon>
        <taxon>Cyanobacteriota</taxon>
        <taxon>Adonisia</taxon>
        <taxon>Adonisia turfae</taxon>
    </lineage>
</organism>
<feature type="repeat" description="WD" evidence="3">
    <location>
        <begin position="1101"/>
        <end position="1142"/>
    </location>
</feature>
<dbReference type="SMART" id="SM00530">
    <property type="entry name" value="HTH_XRE"/>
    <property type="match status" value="1"/>
</dbReference>
<keyword evidence="2" id="KW-0677">Repeat</keyword>
<dbReference type="PROSITE" id="PS50294">
    <property type="entry name" value="WD_REPEATS_REGION"/>
    <property type="match status" value="13"/>
</dbReference>
<dbReference type="InterPro" id="IPR020472">
    <property type="entry name" value="WD40_PAC1"/>
</dbReference>
<accession>A0A6M0S8E8</accession>
<feature type="repeat" description="WD" evidence="3">
    <location>
        <begin position="1017"/>
        <end position="1058"/>
    </location>
</feature>
<dbReference type="Pfam" id="PF23414">
    <property type="entry name" value="Beta-prop_EML_2"/>
    <property type="match status" value="1"/>
</dbReference>
<dbReference type="InterPro" id="IPR055442">
    <property type="entry name" value="Beta-prop_EML-like_2nd"/>
</dbReference>
<dbReference type="InterPro" id="IPR019775">
    <property type="entry name" value="WD40_repeat_CS"/>
</dbReference>
<dbReference type="SUPFAM" id="SSF47413">
    <property type="entry name" value="lambda repressor-like DNA-binding domains"/>
    <property type="match status" value="1"/>
</dbReference>
<dbReference type="PRINTS" id="PR00364">
    <property type="entry name" value="DISEASERSIST"/>
</dbReference>
<dbReference type="InterPro" id="IPR015943">
    <property type="entry name" value="WD40/YVTN_repeat-like_dom_sf"/>
</dbReference>
<sequence>MTSRRRRRGVILTAQGQQKLQSAITELEQTEKLGQKITLEELAEKTGLDPGTVSRVREGEKGCDRKTLDRFFRSLGLELTDADYIKPGTVSAPNSVPESSDHQPKTPVDWGEAVDVSIFYGRTEELAKLKKWILQDRCRLILIQGMGGIGKTALSIKLSENIYKEFDHCIWRSLREAPPVEKILADLIKFLSNQQDVNLPETVGDAVTRLIHYLNNSRCLLILDNAESILEEDGQAGQYRKGYEGYGTLMQRLGESRHQSCLIVTSREKTKEIARQTGHNRPVRTILLQGLEDSVGNEFLKAEGLKDEGSQWQQIFDYYSGNPLALKIVANTIQDLFQGKITNFLQQGPSVFGDIRDLLEQQFTRLSTLGQSLMYWLAIGREPTSIEVLKEAILEPVSTQQLLETLEILRRRSFVELSEEGFTLQNVVMEYLTHRLVNNATKELTNQALELLHSHALMQSTARDYVRETQIRLVLKPLTRNINNLEQQIKEILVSIRQNSYLSSGYAGGNLINLLCQCNSIVRDFDFSSLTLRQAHLRGIAIHNLNLSNSHLVHASFTQMFGVILAAAFSPDGELIATADNRNIQLWQIKNWQHIATFKGHINWIWSLAFSPNGKYLASGSGDATIRIWDINQQKCLHTFNDHTNRIRSITFSPNSQFIASGSEDHTIRIWDINQRKCLHVLNGHTSGVWSVTFNFDGRFLASGSRDSTVRIWDISQQKCLHVFIGHTNLVRAVTFNSNNLLASGSEDSTVRIWDVSQQECLHVFTGHESGVWSVAFSPNGLWLASGSRDSTIRLLDIQKQQCLNVLLGHTNGVQVVAFSSDGQFLASSSHDSTVRIWDIHKQKCLHVFNGHTKGIFSVAFSPTGQHLASGGIDFTIRLWDVEQRKYLYPLVGHTSWVFSVSFSPNDQILASGSEDSTIRIWDIRHQKCLCIFSQHTNWVRSVTFSPKGELLASGSEDATIRIWDINQQKCLHALTGHSDGIQEVVFSPDGRFLASGSNDSTIRIWDIYSQKCLHVFTGHKRVVQTVFFSPDGQFLASGSIDSTIRVWDINQQKCLCVLSGHTNWIRSVAFSPNGRFLASGSLDSTVRLWDIHKQKCLHVFTGHTEGLWSVDFSPNSCSVVSSSEDGTIRLWDVETKKCLTIFQLPLPYEGTNITGTRGLTDIQRASMLSLGAIDENEPSYEGTTE</sequence>
<dbReference type="GO" id="GO:0003677">
    <property type="term" value="F:DNA binding"/>
    <property type="evidence" value="ECO:0007669"/>
    <property type="project" value="InterPro"/>
</dbReference>
<dbReference type="InterPro" id="IPR027417">
    <property type="entry name" value="P-loop_NTPase"/>
</dbReference>
<feature type="repeat" description="WD" evidence="3">
    <location>
        <begin position="849"/>
        <end position="890"/>
    </location>
</feature>
<feature type="repeat" description="WD" evidence="3">
    <location>
        <begin position="640"/>
        <end position="681"/>
    </location>
</feature>
<dbReference type="Pfam" id="PF00931">
    <property type="entry name" value="NB-ARC"/>
    <property type="match status" value="1"/>
</dbReference>
<dbReference type="PROSITE" id="PS50082">
    <property type="entry name" value="WD_REPEATS_2"/>
    <property type="match status" value="13"/>
</dbReference>
<dbReference type="PRINTS" id="PR00320">
    <property type="entry name" value="GPROTEINBRPT"/>
</dbReference>
<feature type="repeat" description="WD" evidence="3">
    <location>
        <begin position="724"/>
        <end position="764"/>
    </location>
</feature>
<dbReference type="AlphaFoldDB" id="A0A6M0S8E8"/>
<dbReference type="CDD" id="cd00093">
    <property type="entry name" value="HTH_XRE"/>
    <property type="match status" value="1"/>
</dbReference>
<feature type="repeat" description="WD" evidence="3">
    <location>
        <begin position="1059"/>
        <end position="1100"/>
    </location>
</feature>
<feature type="repeat" description="WD" evidence="3">
    <location>
        <begin position="682"/>
        <end position="723"/>
    </location>
</feature>
<dbReference type="PANTHER" id="PTHR19879">
    <property type="entry name" value="TRANSCRIPTION INITIATION FACTOR TFIID"/>
    <property type="match status" value="1"/>
</dbReference>
<feature type="repeat" description="WD" evidence="3">
    <location>
        <begin position="933"/>
        <end position="974"/>
    </location>
</feature>
<dbReference type="Gene3D" id="3.40.50.300">
    <property type="entry name" value="P-loop containing nucleotide triphosphate hydrolases"/>
    <property type="match status" value="1"/>
</dbReference>
<dbReference type="Gene3D" id="2.130.10.10">
    <property type="entry name" value="YVTN repeat-like/Quinoprotein amine dehydrogenase"/>
    <property type="match status" value="6"/>
</dbReference>
<dbReference type="PANTHER" id="PTHR19879:SF9">
    <property type="entry name" value="TRANSCRIPTION INITIATION FACTOR TFIID SUBUNIT 5"/>
    <property type="match status" value="1"/>
</dbReference>
<dbReference type="SUPFAM" id="SSF50978">
    <property type="entry name" value="WD40 repeat-like"/>
    <property type="match status" value="2"/>
</dbReference>
<evidence type="ECO:0000256" key="3">
    <source>
        <dbReference type="PROSITE-ProRule" id="PRU00221"/>
    </source>
</evidence>
<evidence type="ECO:0000256" key="2">
    <source>
        <dbReference type="ARBA" id="ARBA00022737"/>
    </source>
</evidence>
<dbReference type="GO" id="GO:0043531">
    <property type="term" value="F:ADP binding"/>
    <property type="evidence" value="ECO:0007669"/>
    <property type="project" value="InterPro"/>
</dbReference>
<dbReference type="InterPro" id="IPR010982">
    <property type="entry name" value="Lambda_DNA-bd_dom_sf"/>
</dbReference>
<dbReference type="InterPro" id="IPR002182">
    <property type="entry name" value="NB-ARC"/>
</dbReference>
<dbReference type="InterPro" id="IPR001387">
    <property type="entry name" value="Cro/C1-type_HTH"/>
</dbReference>
<feature type="repeat" description="WD" evidence="3">
    <location>
        <begin position="975"/>
        <end position="1016"/>
    </location>
</feature>
<evidence type="ECO:0000313" key="6">
    <source>
        <dbReference type="Proteomes" id="UP000473574"/>
    </source>
</evidence>
<feature type="repeat" description="WD" evidence="3">
    <location>
        <begin position="765"/>
        <end position="806"/>
    </location>
</feature>
<dbReference type="EMBL" id="QZCE01000002">
    <property type="protein sequence ID" value="NEZ64353.1"/>
    <property type="molecule type" value="Genomic_DNA"/>
</dbReference>
<dbReference type="PROSITE" id="PS00678">
    <property type="entry name" value="WD_REPEATS_1"/>
    <property type="match status" value="12"/>
</dbReference>
<name>A0A6M0S8E8_9CYAN</name>
<dbReference type="SMART" id="SM00320">
    <property type="entry name" value="WD40"/>
    <property type="match status" value="14"/>
</dbReference>
<dbReference type="Gene3D" id="1.10.260.40">
    <property type="entry name" value="lambda repressor-like DNA-binding domains"/>
    <property type="match status" value="1"/>
</dbReference>